<comment type="caution">
    <text evidence="2">The sequence shown here is derived from an EMBL/GenBank/DDBJ whole genome shotgun (WGS) entry which is preliminary data.</text>
</comment>
<dbReference type="Proteomes" id="UP000662466">
    <property type="component" value="Unassembled WGS sequence"/>
</dbReference>
<dbReference type="Proteomes" id="UP000630445">
    <property type="component" value="Unassembled WGS sequence"/>
</dbReference>
<organism evidence="2 4">
    <name type="scientific">Aspergillus hiratsukae</name>
    <dbReference type="NCBI Taxonomy" id="1194566"/>
    <lineage>
        <taxon>Eukaryota</taxon>
        <taxon>Fungi</taxon>
        <taxon>Dikarya</taxon>
        <taxon>Ascomycota</taxon>
        <taxon>Pezizomycotina</taxon>
        <taxon>Eurotiomycetes</taxon>
        <taxon>Eurotiomycetidae</taxon>
        <taxon>Eurotiales</taxon>
        <taxon>Aspergillaceae</taxon>
        <taxon>Aspergillus</taxon>
        <taxon>Aspergillus subgen. Fumigati</taxon>
    </lineage>
</organism>
<evidence type="ECO:0000313" key="3">
    <source>
        <dbReference type="Proteomes" id="UP000630445"/>
    </source>
</evidence>
<sequence length="368" mass="41570">MAQRAVGKLFRCQTTSSLRQSIGSITQSRTYANNAIPTFPPTSSPELDQALKRFREEVFIPFGLNTEQRRLMFRKKYAEKLEQEPVTVNIGDNDEPYQLRPMDPLSRPRKKGFRDVVALMETKQDWQNLAPFIGGLRMSNRKTSIAHWEWIVRKAGNADALGAILECAKQAERTGLRLNHNGLVERIFFWLHLRALKAPEGQFKEPALSKALSLAKQFAALMEAPEHAPNTRPNQTIPDDPKRQPFVIGILLELSAARAVNELGGKDETGDVHAYAERLMANWEAGNFSRDITGFYKMDDMLQKTVPIYNAIKLALPVEGITNDRALSGPLKRRMNELGQLIASLKESAPQRVLRKPTLGYEQSQLLH</sequence>
<reference evidence="2" key="1">
    <citation type="submission" date="2020-06" db="EMBL/GenBank/DDBJ databases">
        <title>Draft genome sequences of strains closely related to Aspergillus parafelis and Aspergillus hiratsukae.</title>
        <authorList>
            <person name="Dos Santos R.A.C."/>
            <person name="Rivero-Menendez O."/>
            <person name="Steenwyk J.L."/>
            <person name="Mead M.E."/>
            <person name="Goldman G.H."/>
            <person name="Alastruey-Izquierdo A."/>
            <person name="Rokas A."/>
        </authorList>
    </citation>
    <scope>NUCLEOTIDE SEQUENCE</scope>
    <source>
        <strain evidence="1">CNM-CM5793</strain>
        <strain evidence="2">CNM-CM6106</strain>
    </source>
</reference>
<name>A0A8H6URJ1_9EURO</name>
<dbReference type="EMBL" id="JACBAD010001998">
    <property type="protein sequence ID" value="KAF7122994.1"/>
    <property type="molecule type" value="Genomic_DNA"/>
</dbReference>
<dbReference type="EMBL" id="JACBAF010002195">
    <property type="protein sequence ID" value="KAF7164187.1"/>
    <property type="molecule type" value="Genomic_DNA"/>
</dbReference>
<evidence type="ECO:0000313" key="1">
    <source>
        <dbReference type="EMBL" id="KAF7122994.1"/>
    </source>
</evidence>
<evidence type="ECO:0000313" key="4">
    <source>
        <dbReference type="Proteomes" id="UP000662466"/>
    </source>
</evidence>
<protein>
    <submittedName>
        <fullName evidence="2">Uncharacterized protein</fullName>
    </submittedName>
</protein>
<dbReference type="AlphaFoldDB" id="A0A8H6URJ1"/>
<evidence type="ECO:0000313" key="2">
    <source>
        <dbReference type="EMBL" id="KAF7164187.1"/>
    </source>
</evidence>
<dbReference type="OrthoDB" id="5405126at2759"/>
<gene>
    <name evidence="1" type="ORF">CNMCM5793_001170</name>
    <name evidence="2" type="ORF">CNMCM6106_000802</name>
</gene>
<proteinExistence type="predicted"/>
<keyword evidence="3" id="KW-1185">Reference proteome</keyword>
<accession>A0A8H6URJ1</accession>